<sequence length="524" mass="56543">MPLANTVSLVALAALPLSQCLSLAVPSTVPSNASDVIDQAYVGFGIEATSFHLYALDGLNGAVTNQWTQNIISGFANRTGAPVNIRVGGTSLDNARYDPSQSAALRYENTTETHTLHSKWKLGQRWLKCFGALSDTTYVLQLPFARNNKTNAVEFAKAGLDAIGSDNFDAFEIGNEPQWYYTAIYNDRNSSWSPQAYLQQWDEWAPAVLEATGLDQVEGPHFHGMTLAGKVPPEWSAPNVLDQLDNQTVKVVSQHYYQSTDGTSLQDTLMNHAFTKYRMSNFSETLDTLETNGNNIPLIFGEVGSALGGAGSADYDLNARLGAALWTVDWLLYSMTFGLKQASMQLGIAFPFAGFQPATVNSSTSPYSSPTNDTDHPGRVLGGFYGDIFVADFIGRDGELRVAELETTNNNITAYAGYSSDALRKVALVNLQLWNGTEAQGSRPTETISLDGLGEDTTKVKVQRLTGPSGMALATEISWAGQQWLTEGNGLPTTTKNDTLTLAVEGGAVDVEIKASEALLVTLL</sequence>
<feature type="signal peptide" evidence="1">
    <location>
        <begin position="1"/>
        <end position="20"/>
    </location>
</feature>
<dbReference type="Pfam" id="PF16862">
    <property type="entry name" value="Glyco_hydro_79C"/>
    <property type="match status" value="1"/>
</dbReference>
<protein>
    <recommendedName>
        <fullName evidence="2">Beta-glucuronidase C-terminal domain-containing protein</fullName>
    </recommendedName>
</protein>
<evidence type="ECO:0000259" key="2">
    <source>
        <dbReference type="Pfam" id="PF16862"/>
    </source>
</evidence>
<evidence type="ECO:0000313" key="4">
    <source>
        <dbReference type="Proteomes" id="UP001492380"/>
    </source>
</evidence>
<dbReference type="InterPro" id="IPR017853">
    <property type="entry name" value="GH"/>
</dbReference>
<feature type="domain" description="Beta-glucuronidase C-terminal" evidence="2">
    <location>
        <begin position="414"/>
        <end position="520"/>
    </location>
</feature>
<dbReference type="PANTHER" id="PTHR36183:SF2">
    <property type="entry name" value="BETA-GLUCURONIDASE C-TERMINAL DOMAIN-CONTAINING PROTEIN"/>
    <property type="match status" value="1"/>
</dbReference>
<accession>A0ABR1Y9C4</accession>
<keyword evidence="1" id="KW-0732">Signal</keyword>
<dbReference type="InterPro" id="IPR013780">
    <property type="entry name" value="Glyco_hydro_b"/>
</dbReference>
<dbReference type="SUPFAM" id="SSF51445">
    <property type="entry name" value="(Trans)glycosidases"/>
    <property type="match status" value="1"/>
</dbReference>
<dbReference type="PANTHER" id="PTHR36183">
    <property type="entry name" value="BETA-GLUCURONIDASE"/>
    <property type="match status" value="1"/>
</dbReference>
<feature type="chain" id="PRO_5045122551" description="Beta-glucuronidase C-terminal domain-containing protein" evidence="1">
    <location>
        <begin position="21"/>
        <end position="524"/>
    </location>
</feature>
<dbReference type="EMBL" id="JBBWRZ010000014">
    <property type="protein sequence ID" value="KAK8223262.1"/>
    <property type="molecule type" value="Genomic_DNA"/>
</dbReference>
<dbReference type="InterPro" id="IPR031728">
    <property type="entry name" value="GlcAase_C"/>
</dbReference>
<dbReference type="Gene3D" id="3.20.20.80">
    <property type="entry name" value="Glycosidases"/>
    <property type="match status" value="1"/>
</dbReference>
<organism evidence="3 4">
    <name type="scientific">Phyllosticta capitalensis</name>
    <dbReference type="NCBI Taxonomy" id="121624"/>
    <lineage>
        <taxon>Eukaryota</taxon>
        <taxon>Fungi</taxon>
        <taxon>Dikarya</taxon>
        <taxon>Ascomycota</taxon>
        <taxon>Pezizomycotina</taxon>
        <taxon>Dothideomycetes</taxon>
        <taxon>Dothideomycetes incertae sedis</taxon>
        <taxon>Botryosphaeriales</taxon>
        <taxon>Phyllostictaceae</taxon>
        <taxon>Phyllosticta</taxon>
    </lineage>
</organism>
<dbReference type="Proteomes" id="UP001492380">
    <property type="component" value="Unassembled WGS sequence"/>
</dbReference>
<name>A0ABR1Y9C4_9PEZI</name>
<evidence type="ECO:0000313" key="3">
    <source>
        <dbReference type="EMBL" id="KAK8223262.1"/>
    </source>
</evidence>
<dbReference type="Gene3D" id="2.60.40.1180">
    <property type="entry name" value="Golgi alpha-mannosidase II"/>
    <property type="match status" value="1"/>
</dbReference>
<proteinExistence type="predicted"/>
<evidence type="ECO:0000256" key="1">
    <source>
        <dbReference type="SAM" id="SignalP"/>
    </source>
</evidence>
<gene>
    <name evidence="3" type="ORF">HDK90DRAFT_544880</name>
</gene>
<keyword evidence="4" id="KW-1185">Reference proteome</keyword>
<dbReference type="InterPro" id="IPR052974">
    <property type="entry name" value="GH79_Enzymes"/>
</dbReference>
<comment type="caution">
    <text evidence="3">The sequence shown here is derived from an EMBL/GenBank/DDBJ whole genome shotgun (WGS) entry which is preliminary data.</text>
</comment>
<reference evidence="3 4" key="1">
    <citation type="submission" date="2024-04" db="EMBL/GenBank/DDBJ databases">
        <title>Phyllosticta paracitricarpa is synonymous to the EU quarantine fungus P. citricarpa based on phylogenomic analyses.</title>
        <authorList>
            <consortium name="Lawrence Berkeley National Laboratory"/>
            <person name="Van Ingen-Buijs V.A."/>
            <person name="Van Westerhoven A.C."/>
            <person name="Haridas S."/>
            <person name="Skiadas P."/>
            <person name="Martin F."/>
            <person name="Groenewald J.Z."/>
            <person name="Crous P.W."/>
            <person name="Seidl M.F."/>
        </authorList>
    </citation>
    <scope>NUCLEOTIDE SEQUENCE [LARGE SCALE GENOMIC DNA]</scope>
    <source>
        <strain evidence="3 4">CBS 123374</strain>
    </source>
</reference>